<dbReference type="PROSITE" id="PS00134">
    <property type="entry name" value="TRYPSIN_HIS"/>
    <property type="match status" value="1"/>
</dbReference>
<organism evidence="12">
    <name type="scientific">Drosophila simulans</name>
    <name type="common">Fruit fly</name>
    <dbReference type="NCBI Taxonomy" id="7240"/>
    <lineage>
        <taxon>Eukaryota</taxon>
        <taxon>Metazoa</taxon>
        <taxon>Ecdysozoa</taxon>
        <taxon>Arthropoda</taxon>
        <taxon>Hexapoda</taxon>
        <taxon>Insecta</taxon>
        <taxon>Pterygota</taxon>
        <taxon>Neoptera</taxon>
        <taxon>Endopterygota</taxon>
        <taxon>Diptera</taxon>
        <taxon>Brachycera</taxon>
        <taxon>Muscomorpha</taxon>
        <taxon>Ephydroidea</taxon>
        <taxon>Drosophilidae</taxon>
        <taxon>Drosophila</taxon>
        <taxon>Sophophora</taxon>
    </lineage>
</organism>
<feature type="domain" description="Peptidase S1" evidence="11">
    <location>
        <begin position="297"/>
        <end position="525"/>
    </location>
</feature>
<dbReference type="Proteomes" id="UP000035880">
    <property type="component" value="Chromosome 2R"/>
</dbReference>
<dbReference type="AlphaFoldDB" id="A0A0J9RDP7"/>
<dbReference type="CDD" id="cd00190">
    <property type="entry name" value="Tryp_SPc"/>
    <property type="match status" value="1"/>
</dbReference>
<dbReference type="GO" id="GO:0006508">
    <property type="term" value="P:proteolysis"/>
    <property type="evidence" value="ECO:0007669"/>
    <property type="project" value="UniProtKB-KW"/>
</dbReference>
<keyword evidence="3 9" id="KW-0378">Hydrolase</keyword>
<feature type="domain" description="Peptidase S1" evidence="11">
    <location>
        <begin position="37"/>
        <end position="278"/>
    </location>
</feature>
<evidence type="ECO:0000256" key="10">
    <source>
        <dbReference type="SAM" id="SignalP"/>
    </source>
</evidence>
<evidence type="ECO:0000256" key="3">
    <source>
        <dbReference type="ARBA" id="ARBA00022801"/>
    </source>
</evidence>
<keyword evidence="7" id="KW-1015">Disulfide bond</keyword>
<dbReference type="EMBL" id="CM002911">
    <property type="protein sequence ID" value="KMY94046.1"/>
    <property type="molecule type" value="Genomic_DNA"/>
</dbReference>
<feature type="chain" id="PRO_5005321685" description="Peptidase S1 domain-containing protein" evidence="10">
    <location>
        <begin position="21"/>
        <end position="526"/>
    </location>
</feature>
<dbReference type="InterPro" id="IPR001254">
    <property type="entry name" value="Trypsin_dom"/>
</dbReference>
<dbReference type="FunFam" id="2.40.10.10:FF:000078">
    <property type="entry name" value="Serine protease H137"/>
    <property type="match status" value="1"/>
</dbReference>
<comment type="similarity">
    <text evidence="8">Belongs to the peptidase S1 family. CLIP subfamily.</text>
</comment>
<dbReference type="GO" id="GO:0004252">
    <property type="term" value="F:serine-type endopeptidase activity"/>
    <property type="evidence" value="ECO:0007669"/>
    <property type="project" value="InterPro"/>
</dbReference>
<dbReference type="Pfam" id="PF00089">
    <property type="entry name" value="Trypsin"/>
    <property type="match status" value="2"/>
</dbReference>
<dbReference type="Gene3D" id="2.40.10.10">
    <property type="entry name" value="Trypsin-like serine proteases"/>
    <property type="match status" value="3"/>
</dbReference>
<evidence type="ECO:0000256" key="9">
    <source>
        <dbReference type="RuleBase" id="RU363034"/>
    </source>
</evidence>
<evidence type="ECO:0000256" key="1">
    <source>
        <dbReference type="ARBA" id="ARBA00022670"/>
    </source>
</evidence>
<dbReference type="InterPro" id="IPR001314">
    <property type="entry name" value="Peptidase_S1A"/>
</dbReference>
<feature type="signal peptide" evidence="10">
    <location>
        <begin position="1"/>
        <end position="20"/>
    </location>
</feature>
<keyword evidence="1 9" id="KW-0645">Protease</keyword>
<dbReference type="InterPro" id="IPR009003">
    <property type="entry name" value="Peptidase_S1_PA"/>
</dbReference>
<gene>
    <name evidence="12" type="primary">Dsim\GD11131</name>
    <name evidence="12" type="ORF">Dsimw501_GD11131</name>
</gene>
<sequence>MCRAWLVLFAWMLTVGAGSARLLEEDCGVAVQVIPKIVGGVDAGELKNPWMALIKTEGKFICGGSLINTKFVLTAAHCICNDGDCITTRTQLTVTLGVYHLLATSESDHSHETYNVERVYFPGCFDIKTHSNDIALLRLQRSVVYKPQIKPICILLNAQHKPQTDAIQQFTAVGWGQTDSGETSNKLQMVQINKIDRQTCKTSYWYDSDDTKFCAGTLDGKDTCGGDSGGPLYTQMLFDDIKRVTQLGIVSFGSKFCKVFGVYTNVMAHIDFIERVVLDADIEVVLPHMDLLDAGCLGNGTRHSWDSIGPDTIRSFEWLAEVYMDSFMISYGALISKTFVVTTAQLIPESTALKVQLGQGDEHTYAVASVHKHPEFVSRGQNDIALLKLGKKVQYTESILPICLPSPSNEAEQRNFQKRAADPGQNLIAIGWGTRTNVAVRRANASECYQEDHQEIVEQQLCVESPAPHLLRVGSGSPLVNPLTHGNQKVFSLVGLASFGRIEPFAPNVYTNVLEHLEWIGKLVKA</sequence>
<dbReference type="FunFam" id="2.40.10.10:FF:000060">
    <property type="entry name" value="Acrosin"/>
    <property type="match status" value="1"/>
</dbReference>
<evidence type="ECO:0000256" key="7">
    <source>
        <dbReference type="ARBA" id="ARBA00023157"/>
    </source>
</evidence>
<dbReference type="GO" id="GO:0046872">
    <property type="term" value="F:metal ion binding"/>
    <property type="evidence" value="ECO:0007669"/>
    <property type="project" value="UniProtKB-KW"/>
</dbReference>
<dbReference type="SMART" id="SM00020">
    <property type="entry name" value="Tryp_SPc"/>
    <property type="match status" value="2"/>
</dbReference>
<evidence type="ECO:0000256" key="2">
    <source>
        <dbReference type="ARBA" id="ARBA00022723"/>
    </source>
</evidence>
<dbReference type="KEGG" id="dsi:Dsimw501_GD11131"/>
<dbReference type="Bgee" id="FBgn0182886">
    <property type="expression patterns" value="Expressed in embryo and 3 other cell types or tissues"/>
</dbReference>
<reference evidence="12" key="2">
    <citation type="submission" date="2014-06" db="EMBL/GenBank/DDBJ databases">
        <authorList>
            <person name="Hu T."/>
            <person name="Eisen M.B."/>
            <person name="Thornton K.R."/>
            <person name="Andolfatto P."/>
        </authorList>
    </citation>
    <scope>NUCLEOTIDE SEQUENCE</scope>
    <source>
        <strain evidence="12">W501</strain>
    </source>
</reference>
<dbReference type="InterPro" id="IPR018114">
    <property type="entry name" value="TRYPSIN_HIS"/>
</dbReference>
<evidence type="ECO:0000256" key="4">
    <source>
        <dbReference type="ARBA" id="ARBA00022825"/>
    </source>
</evidence>
<proteinExistence type="inferred from homology"/>
<keyword evidence="4 9" id="KW-0720">Serine protease</keyword>
<dbReference type="PANTHER" id="PTHR24256">
    <property type="entry name" value="TRYPTASE-RELATED"/>
    <property type="match status" value="1"/>
</dbReference>
<reference evidence="12" key="3">
    <citation type="submission" date="2015-04" db="EMBL/GenBank/DDBJ databases">
        <authorList>
            <consortium name="FlyBase"/>
        </authorList>
    </citation>
    <scope>NUCLEOTIDE SEQUENCE</scope>
    <source>
        <strain evidence="12">W501</strain>
    </source>
</reference>
<evidence type="ECO:0000256" key="8">
    <source>
        <dbReference type="ARBA" id="ARBA00024195"/>
    </source>
</evidence>
<reference evidence="12" key="1">
    <citation type="journal article" date="2013" name="Genome Res.">
        <title>A second-generation assembly of the Drosophila simulans genome provides new insights into patterns of lineage-specific divergence.</title>
        <authorList>
            <person name="Hu T.T."/>
            <person name="Eisen M.B."/>
            <person name="Thornton K.R."/>
            <person name="Andolfatto P."/>
        </authorList>
    </citation>
    <scope>NUCLEOTIDE SEQUENCE [LARGE SCALE GENOMIC DNA]</scope>
    <source>
        <strain evidence="12">W501</strain>
    </source>
</reference>
<keyword evidence="5" id="KW-0106">Calcium</keyword>
<dbReference type="PRINTS" id="PR00722">
    <property type="entry name" value="CHYMOTRYPSIN"/>
</dbReference>
<name>A0A0J9RDP7_DROSI</name>
<keyword evidence="2" id="KW-0479">Metal-binding</keyword>
<dbReference type="OrthoDB" id="7846162at2759"/>
<dbReference type="InterPro" id="IPR033116">
    <property type="entry name" value="TRYPSIN_SER"/>
</dbReference>
<dbReference type="InterPro" id="IPR043504">
    <property type="entry name" value="Peptidase_S1_PA_chymotrypsin"/>
</dbReference>
<evidence type="ECO:0000256" key="5">
    <source>
        <dbReference type="ARBA" id="ARBA00022837"/>
    </source>
</evidence>
<evidence type="ECO:0000259" key="11">
    <source>
        <dbReference type="PROSITE" id="PS50240"/>
    </source>
</evidence>
<dbReference type="PROSITE" id="PS50240">
    <property type="entry name" value="TRYPSIN_DOM"/>
    <property type="match status" value="2"/>
</dbReference>
<keyword evidence="10" id="KW-0732">Signal</keyword>
<dbReference type="InterPro" id="IPR051487">
    <property type="entry name" value="Ser/Thr_Proteases_Immune/Dev"/>
</dbReference>
<protein>
    <recommendedName>
        <fullName evidence="11">Peptidase S1 domain-containing protein</fullName>
    </recommendedName>
</protein>
<keyword evidence="6" id="KW-0865">Zymogen</keyword>
<dbReference type="SUPFAM" id="SSF50494">
    <property type="entry name" value="Trypsin-like serine proteases"/>
    <property type="match status" value="2"/>
</dbReference>
<evidence type="ECO:0000256" key="6">
    <source>
        <dbReference type="ARBA" id="ARBA00023145"/>
    </source>
</evidence>
<evidence type="ECO:0000313" key="12">
    <source>
        <dbReference type="EMBL" id="KMY94046.1"/>
    </source>
</evidence>
<accession>A0A0J9RDP7</accession>
<dbReference type="PROSITE" id="PS00135">
    <property type="entry name" value="TRYPSIN_SER"/>
    <property type="match status" value="1"/>
</dbReference>